<feature type="transmembrane region" description="Helical" evidence="1">
    <location>
        <begin position="280"/>
        <end position="300"/>
    </location>
</feature>
<keyword evidence="3" id="KW-1185">Reference proteome</keyword>
<accession>A0A9P9IVC1</accession>
<feature type="transmembrane region" description="Helical" evidence="1">
    <location>
        <begin position="238"/>
        <end position="268"/>
    </location>
</feature>
<dbReference type="AlphaFoldDB" id="A0A9P9IVC1"/>
<keyword evidence="1" id="KW-0472">Membrane</keyword>
<keyword evidence="1" id="KW-0812">Transmembrane</keyword>
<evidence type="ECO:0000313" key="3">
    <source>
        <dbReference type="Proteomes" id="UP000717696"/>
    </source>
</evidence>
<proteinExistence type="predicted"/>
<keyword evidence="1" id="KW-1133">Transmembrane helix</keyword>
<organism evidence="2 3">
    <name type="scientific">Dactylonectria estremocensis</name>
    <dbReference type="NCBI Taxonomy" id="1079267"/>
    <lineage>
        <taxon>Eukaryota</taxon>
        <taxon>Fungi</taxon>
        <taxon>Dikarya</taxon>
        <taxon>Ascomycota</taxon>
        <taxon>Pezizomycotina</taxon>
        <taxon>Sordariomycetes</taxon>
        <taxon>Hypocreomycetidae</taxon>
        <taxon>Hypocreales</taxon>
        <taxon>Nectriaceae</taxon>
        <taxon>Dactylonectria</taxon>
    </lineage>
</organism>
<dbReference type="EMBL" id="JAGMUU010000016">
    <property type="protein sequence ID" value="KAH7136893.1"/>
    <property type="molecule type" value="Genomic_DNA"/>
</dbReference>
<sequence length="386" mass="42344">MAGIMTCSTSKFTPEIRGKLYTRESVVVANISEVNIEDDPPLVKGDTRGWSRAFPPGTQWFDSSNEPSGAVVEFSFFRTDELHVKWARTEPWRLSLNNTVPTARRVKHKLHSAVAEVRRHVENGRCALLVGDGSPIQILSNDQDPPVSEGANMYTAHIDKWTWAEAMVTTWGHTPREGISSVLQVALTIFLDTLETMEIESPLHFVSTGDCPLGTEISPGSSFRVDHLDYPFIDGAGWMAIGCMVTAIHIFLAIGCFSVTVALVRVWIGPPIFTSWMGQHIFLAQSGVRIALFTFSCYGISSRIRSPRGTTILKEADDDVLPSGYDHSGPYSSLGKGKVLIGNDAHLNRCCIELLNGDMEDFLSHGLGLSLFNRSSALSLCPQSTA</sequence>
<protein>
    <submittedName>
        <fullName evidence="2">Uncharacterized protein</fullName>
    </submittedName>
</protein>
<dbReference type="Proteomes" id="UP000717696">
    <property type="component" value="Unassembled WGS sequence"/>
</dbReference>
<name>A0A9P9IVC1_9HYPO</name>
<comment type="caution">
    <text evidence="2">The sequence shown here is derived from an EMBL/GenBank/DDBJ whole genome shotgun (WGS) entry which is preliminary data.</text>
</comment>
<evidence type="ECO:0000256" key="1">
    <source>
        <dbReference type="SAM" id="Phobius"/>
    </source>
</evidence>
<dbReference type="OrthoDB" id="9909019at2759"/>
<evidence type="ECO:0000313" key="2">
    <source>
        <dbReference type="EMBL" id="KAH7136893.1"/>
    </source>
</evidence>
<gene>
    <name evidence="2" type="ORF">B0J13DRAFT_528396</name>
</gene>
<reference evidence="2" key="1">
    <citation type="journal article" date="2021" name="Nat. Commun.">
        <title>Genetic determinants of endophytism in the Arabidopsis root mycobiome.</title>
        <authorList>
            <person name="Mesny F."/>
            <person name="Miyauchi S."/>
            <person name="Thiergart T."/>
            <person name="Pickel B."/>
            <person name="Atanasova L."/>
            <person name="Karlsson M."/>
            <person name="Huettel B."/>
            <person name="Barry K.W."/>
            <person name="Haridas S."/>
            <person name="Chen C."/>
            <person name="Bauer D."/>
            <person name="Andreopoulos W."/>
            <person name="Pangilinan J."/>
            <person name="LaButti K."/>
            <person name="Riley R."/>
            <person name="Lipzen A."/>
            <person name="Clum A."/>
            <person name="Drula E."/>
            <person name="Henrissat B."/>
            <person name="Kohler A."/>
            <person name="Grigoriev I.V."/>
            <person name="Martin F.M."/>
            <person name="Hacquard S."/>
        </authorList>
    </citation>
    <scope>NUCLEOTIDE SEQUENCE</scope>
    <source>
        <strain evidence="2">MPI-CAGE-AT-0021</strain>
    </source>
</reference>